<keyword evidence="2" id="KW-1185">Reference proteome</keyword>
<evidence type="ECO:0000313" key="1">
    <source>
        <dbReference type="EMBL" id="KAH6945271.1"/>
    </source>
</evidence>
<proteinExistence type="predicted"/>
<protein>
    <submittedName>
        <fullName evidence="1">Uncharacterized protein</fullName>
    </submittedName>
</protein>
<organism evidence="1 2">
    <name type="scientific">Hyalomma asiaticum</name>
    <name type="common">Tick</name>
    <dbReference type="NCBI Taxonomy" id="266040"/>
    <lineage>
        <taxon>Eukaryota</taxon>
        <taxon>Metazoa</taxon>
        <taxon>Ecdysozoa</taxon>
        <taxon>Arthropoda</taxon>
        <taxon>Chelicerata</taxon>
        <taxon>Arachnida</taxon>
        <taxon>Acari</taxon>
        <taxon>Parasitiformes</taxon>
        <taxon>Ixodida</taxon>
        <taxon>Ixodoidea</taxon>
        <taxon>Ixodidae</taxon>
        <taxon>Hyalomminae</taxon>
        <taxon>Hyalomma</taxon>
    </lineage>
</organism>
<dbReference type="Proteomes" id="UP000821845">
    <property type="component" value="Chromosome 1"/>
</dbReference>
<accession>A0ACB7TDN7</accession>
<reference evidence="1" key="1">
    <citation type="submission" date="2020-05" db="EMBL/GenBank/DDBJ databases">
        <title>Large-scale comparative analyses of tick genomes elucidate their genetic diversity and vector capacities.</title>
        <authorList>
            <person name="Jia N."/>
            <person name="Wang J."/>
            <person name="Shi W."/>
            <person name="Du L."/>
            <person name="Sun Y."/>
            <person name="Zhan W."/>
            <person name="Jiang J."/>
            <person name="Wang Q."/>
            <person name="Zhang B."/>
            <person name="Ji P."/>
            <person name="Sakyi L.B."/>
            <person name="Cui X."/>
            <person name="Yuan T."/>
            <person name="Jiang B."/>
            <person name="Yang W."/>
            <person name="Lam T.T.-Y."/>
            <person name="Chang Q."/>
            <person name="Ding S."/>
            <person name="Wang X."/>
            <person name="Zhu J."/>
            <person name="Ruan X."/>
            <person name="Zhao L."/>
            <person name="Wei J."/>
            <person name="Que T."/>
            <person name="Du C."/>
            <person name="Cheng J."/>
            <person name="Dai P."/>
            <person name="Han X."/>
            <person name="Huang E."/>
            <person name="Gao Y."/>
            <person name="Liu J."/>
            <person name="Shao H."/>
            <person name="Ye R."/>
            <person name="Li L."/>
            <person name="Wei W."/>
            <person name="Wang X."/>
            <person name="Wang C."/>
            <person name="Yang T."/>
            <person name="Huo Q."/>
            <person name="Li W."/>
            <person name="Guo W."/>
            <person name="Chen H."/>
            <person name="Zhou L."/>
            <person name="Ni X."/>
            <person name="Tian J."/>
            <person name="Zhou Y."/>
            <person name="Sheng Y."/>
            <person name="Liu T."/>
            <person name="Pan Y."/>
            <person name="Xia L."/>
            <person name="Li J."/>
            <person name="Zhao F."/>
            <person name="Cao W."/>
        </authorList>
    </citation>
    <scope>NUCLEOTIDE SEQUENCE</scope>
    <source>
        <strain evidence="1">Hyas-2018</strain>
    </source>
</reference>
<sequence>MKASARLCSVDFECVYPGRGRAPRSPKFVDFKRRRATLQQRRRRWATERLSTVVCRLQRRQHSTLFLSVNQLFSNLWYHPCIRSPQINQDTRGIASAAIGCFWIGELHLESVRISHQVQTPRSHFKAAGRAMWAPTSVSVAPLIVRGDPAPEVRGGVREARLARPFPVPGRRLAGLQPGAFPAPHCDRALAHILRTAVTTLDALEIVSELLDCERALRAPSHVRSPNLRYFCNSLSYWLYDRIAANTEYLRHTLLHSLLLPGGPICGSVKFRVMAGAGVDIVSKANTAIVDENYAEALNLYNKAVQEDPNNGEVYVKRSHANFKHENWEGVMTDVDKAFEQECKKTAKLLLKKGQALFHLDKYDTAKEILEEGLQLDGAGSDFGLWIEKCSAEIKLIEKAKEAVVVPPAAAKVRHEWYQMERNVTIAIFVKNRKQEAIQAEFTDTTVNFTMKLPSGIDYELSLKLAHPVVGEQTTVKCYQTKRSCDCELLRDGPPQKHWQNGESPPSPLPLVVKGAPWSVLED</sequence>
<name>A0ACB7TDN7_HYAAI</name>
<dbReference type="EMBL" id="CM023481">
    <property type="protein sequence ID" value="KAH6945271.1"/>
    <property type="molecule type" value="Genomic_DNA"/>
</dbReference>
<gene>
    <name evidence="1" type="ORF">HPB50_007705</name>
</gene>
<comment type="caution">
    <text evidence="1">The sequence shown here is derived from an EMBL/GenBank/DDBJ whole genome shotgun (WGS) entry which is preliminary data.</text>
</comment>
<evidence type="ECO:0000313" key="2">
    <source>
        <dbReference type="Proteomes" id="UP000821845"/>
    </source>
</evidence>